<name>A0A1B0BRV3_9MUSC</name>
<organism evidence="2 3">
    <name type="scientific">Glossina palpalis gambiensis</name>
    <dbReference type="NCBI Taxonomy" id="67801"/>
    <lineage>
        <taxon>Eukaryota</taxon>
        <taxon>Metazoa</taxon>
        <taxon>Ecdysozoa</taxon>
        <taxon>Arthropoda</taxon>
        <taxon>Hexapoda</taxon>
        <taxon>Insecta</taxon>
        <taxon>Pterygota</taxon>
        <taxon>Neoptera</taxon>
        <taxon>Endopterygota</taxon>
        <taxon>Diptera</taxon>
        <taxon>Brachycera</taxon>
        <taxon>Muscomorpha</taxon>
        <taxon>Hippoboscoidea</taxon>
        <taxon>Glossinidae</taxon>
        <taxon>Glossina</taxon>
    </lineage>
</organism>
<sequence>MYLLGFVLGLNGAPAFNFALGYCDKYVIIDCSSTLGLTNSSGLMSCLTFNQSSAKPIASEAFCTASLGSQTSQSGHKPGAQASTNAPTALPVVQSLVKLLIETFVWELNQCHSTDFRLHRPTLALKWNNVDGRTGIPKGAKLATLGTEAIYDFPPPLGLSLDMIEVMEKLVNHRTHTGKSY</sequence>
<dbReference type="AlphaFoldDB" id="A0A1B0BRV3"/>
<protein>
    <submittedName>
        <fullName evidence="2">Uncharacterized protein</fullName>
    </submittedName>
</protein>
<dbReference type="EMBL" id="JXJN01019325">
    <property type="status" value="NOT_ANNOTATED_CDS"/>
    <property type="molecule type" value="Genomic_DNA"/>
</dbReference>
<dbReference type="EnsemblMetazoa" id="GPPI038602-RA">
    <property type="protein sequence ID" value="GPPI038602-PA"/>
    <property type="gene ID" value="GPPI038602"/>
</dbReference>
<reference evidence="3" key="1">
    <citation type="submission" date="2015-01" db="EMBL/GenBank/DDBJ databases">
        <authorList>
            <person name="Aksoy S."/>
            <person name="Warren W."/>
            <person name="Wilson R.K."/>
        </authorList>
    </citation>
    <scope>NUCLEOTIDE SEQUENCE [LARGE SCALE GENOMIC DNA]</scope>
    <source>
        <strain evidence="3">IAEA</strain>
    </source>
</reference>
<evidence type="ECO:0000313" key="2">
    <source>
        <dbReference type="EnsemblMetazoa" id="GPPI038602-PA"/>
    </source>
</evidence>
<proteinExistence type="predicted"/>
<dbReference type="VEuPathDB" id="VectorBase:GPPI038602"/>
<dbReference type="Proteomes" id="UP000092460">
    <property type="component" value="Unassembled WGS sequence"/>
</dbReference>
<keyword evidence="3" id="KW-1185">Reference proteome</keyword>
<feature type="chain" id="PRO_5012023317" evidence="1">
    <location>
        <begin position="16"/>
        <end position="181"/>
    </location>
</feature>
<keyword evidence="1" id="KW-0732">Signal</keyword>
<feature type="signal peptide" evidence="1">
    <location>
        <begin position="1"/>
        <end position="15"/>
    </location>
</feature>
<accession>A0A1B0BRV3</accession>
<evidence type="ECO:0000313" key="3">
    <source>
        <dbReference type="Proteomes" id="UP000092460"/>
    </source>
</evidence>
<reference evidence="2" key="2">
    <citation type="submission" date="2020-05" db="UniProtKB">
        <authorList>
            <consortium name="EnsemblMetazoa"/>
        </authorList>
    </citation>
    <scope>IDENTIFICATION</scope>
    <source>
        <strain evidence="2">IAEA</strain>
    </source>
</reference>
<evidence type="ECO:0000256" key="1">
    <source>
        <dbReference type="SAM" id="SignalP"/>
    </source>
</evidence>